<proteinExistence type="predicted"/>
<evidence type="ECO:0000313" key="2">
    <source>
        <dbReference type="EMBL" id="MBP1923423.1"/>
    </source>
</evidence>
<organism evidence="2 3">
    <name type="scientific">Halorubrum alkaliphilum</name>
    <dbReference type="NCBI Taxonomy" id="261290"/>
    <lineage>
        <taxon>Archaea</taxon>
        <taxon>Methanobacteriati</taxon>
        <taxon>Methanobacteriota</taxon>
        <taxon>Stenosarchaea group</taxon>
        <taxon>Halobacteria</taxon>
        <taxon>Halobacteriales</taxon>
        <taxon>Haloferacaceae</taxon>
        <taxon>Halorubrum</taxon>
    </lineage>
</organism>
<dbReference type="GO" id="GO:1905502">
    <property type="term" value="F:acetyl-CoA binding"/>
    <property type="evidence" value="ECO:0007669"/>
    <property type="project" value="TreeGrafter"/>
</dbReference>
<dbReference type="RefSeq" id="WP_209486332.1">
    <property type="nucleotide sequence ID" value="NZ_JAGGKQ010000021.1"/>
</dbReference>
<dbReference type="InterPro" id="IPR000182">
    <property type="entry name" value="GNAT_dom"/>
</dbReference>
<dbReference type="SUPFAM" id="SSF55729">
    <property type="entry name" value="Acyl-CoA N-acyltransferases (Nat)"/>
    <property type="match status" value="1"/>
</dbReference>
<dbReference type="PANTHER" id="PTHR13538:SF4">
    <property type="entry name" value="N-ALPHA-ACETYLTRANSFERASE 80"/>
    <property type="match status" value="1"/>
</dbReference>
<feature type="domain" description="N-acetyltransferase" evidence="1">
    <location>
        <begin position="4"/>
        <end position="144"/>
    </location>
</feature>
<sequence length="144" mass="15541">MGSVTLHLAEGDLDYAERLLSRSDLPVEDITASPVEMYYATAAAERIGIGGLEEYGDVGLLRSVVVEPSKRGQGYGSMLCESLETIARDRGVETLYLLTTTASDFFASEGYTTVERSIAPDAVQNTTEFGELCPSTAVCMRKTL</sequence>
<dbReference type="PANTHER" id="PTHR13538">
    <property type="entry name" value="N-ACETYLTRANSFERASE 6"/>
    <property type="match status" value="1"/>
</dbReference>
<dbReference type="Pfam" id="PF00583">
    <property type="entry name" value="Acetyltransf_1"/>
    <property type="match status" value="1"/>
</dbReference>
<dbReference type="OrthoDB" id="204402at2157"/>
<dbReference type="GO" id="GO:0008080">
    <property type="term" value="F:N-acetyltransferase activity"/>
    <property type="evidence" value="ECO:0007669"/>
    <property type="project" value="InterPro"/>
</dbReference>
<dbReference type="Gene3D" id="3.40.630.30">
    <property type="match status" value="1"/>
</dbReference>
<gene>
    <name evidence="2" type="ORF">J2751_002465</name>
</gene>
<dbReference type="InterPro" id="IPR016181">
    <property type="entry name" value="Acyl_CoA_acyltransferase"/>
</dbReference>
<dbReference type="AlphaFoldDB" id="A0A8T4GGY8"/>
<dbReference type="NCBIfam" id="NF040501">
    <property type="entry name" value="resist_ArsN2"/>
    <property type="match status" value="1"/>
</dbReference>
<keyword evidence="2" id="KW-0808">Transferase</keyword>
<dbReference type="EMBL" id="JAGGKQ010000021">
    <property type="protein sequence ID" value="MBP1923423.1"/>
    <property type="molecule type" value="Genomic_DNA"/>
</dbReference>
<protein>
    <submittedName>
        <fullName evidence="2">Amino-acid N-acetyltransferase</fullName>
        <ecNumber evidence="2">2.3.1.1</ecNumber>
    </submittedName>
</protein>
<dbReference type="Proteomes" id="UP000823588">
    <property type="component" value="Unassembled WGS sequence"/>
</dbReference>
<keyword evidence="2" id="KW-0012">Acyltransferase</keyword>
<name>A0A8T4GGY8_9EURY</name>
<keyword evidence="3" id="KW-1185">Reference proteome</keyword>
<evidence type="ECO:0000313" key="3">
    <source>
        <dbReference type="Proteomes" id="UP000823588"/>
    </source>
</evidence>
<comment type="caution">
    <text evidence="2">The sequence shown here is derived from an EMBL/GenBank/DDBJ whole genome shotgun (WGS) entry which is preliminary data.</text>
</comment>
<reference evidence="2" key="1">
    <citation type="submission" date="2021-03" db="EMBL/GenBank/DDBJ databases">
        <title>Genomic Encyclopedia of Type Strains, Phase IV (KMG-IV): sequencing the most valuable type-strain genomes for metagenomic binning, comparative biology and taxonomic classification.</title>
        <authorList>
            <person name="Goeker M."/>
        </authorList>
    </citation>
    <scope>NUCLEOTIDE SEQUENCE</scope>
    <source>
        <strain evidence="2">DSM 23564</strain>
    </source>
</reference>
<dbReference type="CDD" id="cd04301">
    <property type="entry name" value="NAT_SF"/>
    <property type="match status" value="1"/>
</dbReference>
<accession>A0A8T4GGY8</accession>
<dbReference type="PROSITE" id="PS51186">
    <property type="entry name" value="GNAT"/>
    <property type="match status" value="1"/>
</dbReference>
<dbReference type="GO" id="GO:0005737">
    <property type="term" value="C:cytoplasm"/>
    <property type="evidence" value="ECO:0007669"/>
    <property type="project" value="TreeGrafter"/>
</dbReference>
<evidence type="ECO:0000259" key="1">
    <source>
        <dbReference type="PROSITE" id="PS51186"/>
    </source>
</evidence>
<dbReference type="InterPro" id="IPR039840">
    <property type="entry name" value="NAA80"/>
</dbReference>
<dbReference type="EC" id="2.3.1.1" evidence="2"/>